<dbReference type="InterPro" id="IPR044210">
    <property type="entry name" value="Tfc3-like"/>
</dbReference>
<feature type="compositionally biased region" description="Basic residues" evidence="6">
    <location>
        <begin position="1168"/>
        <end position="1198"/>
    </location>
</feature>
<evidence type="ECO:0000259" key="8">
    <source>
        <dbReference type="Pfam" id="PF23704"/>
    </source>
</evidence>
<feature type="region of interest" description="Disordered" evidence="6">
    <location>
        <begin position="344"/>
        <end position="363"/>
    </location>
</feature>
<dbReference type="PANTHER" id="PTHR15180">
    <property type="entry name" value="GENERAL TRANSCRIPTION FACTOR 3C POLYPEPTIDE 1"/>
    <property type="match status" value="1"/>
</dbReference>
<dbReference type="OrthoDB" id="68020at2759"/>
<feature type="region of interest" description="Disordered" evidence="6">
    <location>
        <begin position="1164"/>
        <end position="1198"/>
    </location>
</feature>
<dbReference type="GO" id="GO:0042791">
    <property type="term" value="P:5S class rRNA transcription by RNA polymerase III"/>
    <property type="evidence" value="ECO:0007669"/>
    <property type="project" value="TreeGrafter"/>
</dbReference>
<comment type="subcellular location">
    <subcellularLocation>
        <location evidence="1">Nucleus</location>
    </subcellularLocation>
</comment>
<name>A0A9D3SA87_9TELE</name>
<dbReference type="InterPro" id="IPR035625">
    <property type="entry name" value="Tfc3-like_eWH"/>
</dbReference>
<dbReference type="InterPro" id="IPR056467">
    <property type="entry name" value="eWH_GTF3C1"/>
</dbReference>
<feature type="domain" description="General transcription factor 3C polypeptide 1 winged-helix" evidence="8">
    <location>
        <begin position="1"/>
        <end position="55"/>
    </location>
</feature>
<dbReference type="GO" id="GO:0003677">
    <property type="term" value="F:DNA binding"/>
    <property type="evidence" value="ECO:0007669"/>
    <property type="project" value="UniProtKB-KW"/>
</dbReference>
<organism evidence="10 11">
    <name type="scientific">Hemibagrus wyckioides</name>
    <dbReference type="NCBI Taxonomy" id="337641"/>
    <lineage>
        <taxon>Eukaryota</taxon>
        <taxon>Metazoa</taxon>
        <taxon>Chordata</taxon>
        <taxon>Craniata</taxon>
        <taxon>Vertebrata</taxon>
        <taxon>Euteleostomi</taxon>
        <taxon>Actinopterygii</taxon>
        <taxon>Neopterygii</taxon>
        <taxon>Teleostei</taxon>
        <taxon>Ostariophysi</taxon>
        <taxon>Siluriformes</taxon>
        <taxon>Bagridae</taxon>
        <taxon>Hemibagrus</taxon>
    </lineage>
</organism>
<evidence type="ECO:0000256" key="6">
    <source>
        <dbReference type="SAM" id="MobiDB-lite"/>
    </source>
</evidence>
<feature type="compositionally biased region" description="Basic and acidic residues" evidence="6">
    <location>
        <begin position="455"/>
        <end position="464"/>
    </location>
</feature>
<reference evidence="10 11" key="1">
    <citation type="submission" date="2021-06" db="EMBL/GenBank/DDBJ databases">
        <title>Chromosome-level genome assembly of the red-tail catfish (Hemibagrus wyckioides).</title>
        <authorList>
            <person name="Shao F."/>
        </authorList>
    </citation>
    <scope>NUCLEOTIDE SEQUENCE [LARGE SCALE GENOMIC DNA]</scope>
    <source>
        <strain evidence="10">EC202008001</strain>
        <tissue evidence="10">Blood</tissue>
    </source>
</reference>
<evidence type="ECO:0000256" key="1">
    <source>
        <dbReference type="ARBA" id="ARBA00004123"/>
    </source>
</evidence>
<feature type="region of interest" description="Disordered" evidence="6">
    <location>
        <begin position="1494"/>
        <end position="1523"/>
    </location>
</feature>
<dbReference type="Proteomes" id="UP000824219">
    <property type="component" value="Linkage Group LG26"/>
</dbReference>
<feature type="compositionally biased region" description="Basic residues" evidence="6">
    <location>
        <begin position="508"/>
        <end position="526"/>
    </location>
</feature>
<accession>A0A9D3SA87</accession>
<comment type="caution">
    <text evidence="10">The sequence shown here is derived from an EMBL/GenBank/DDBJ whole genome shotgun (WGS) entry which is preliminary data.</text>
</comment>
<protein>
    <recommendedName>
        <fullName evidence="12">General transcription factor 3C polypeptide 1</fullName>
    </recommendedName>
</protein>
<feature type="compositionally biased region" description="Polar residues" evidence="6">
    <location>
        <begin position="582"/>
        <end position="593"/>
    </location>
</feature>
<feature type="region of interest" description="Disordered" evidence="6">
    <location>
        <begin position="455"/>
        <end position="618"/>
    </location>
</feature>
<feature type="region of interest" description="Disordered" evidence="6">
    <location>
        <begin position="813"/>
        <end position="852"/>
    </location>
</feature>
<dbReference type="CDD" id="cd16169">
    <property type="entry name" value="Tau138_eWH"/>
    <property type="match status" value="1"/>
</dbReference>
<feature type="domain" description="GTF3C1 extended winged-helix" evidence="9">
    <location>
        <begin position="619"/>
        <end position="726"/>
    </location>
</feature>
<sequence length="2007" mass="228973">MDALDMVLDEVALEGLDGITLSSLWVRLESRQPAFPLTLDPMTREYVWRFLVSSQDEVSFYLLPQDRPPITLYDRFLEIDPDTGIQELRGVPRQNEDVYPASVVLDDPRGNQGSCLYYRERKDMNSLIRTETHTPRLTLQEAHTQWGEKLVVVASQQVRCRALIGCEGNPELKLSDLSYCILERLGRARWQGELQRDLQTIACRLDSGKIHYLRKSLDKNGLITMQSHVVRLPSGAQKHSILLLLKRFHVDRRSKYDILMESTSNILSELPNNTGIMIKLRDQLHICERTFKKMYQYMQAAKMVSVVSIPLQDLHPDAGPCKTKRGTDIRVRCLKLLKPYRKSPIDEDEDDDENNDDDGDVPVKRNVQAQARDIERDLLAQAYEIVVTTGPKGISKTLLRGQLNIGKLESRMICRVLERNQMIKGFMEDEGRQRTTKYISKLFVEKSKLNLDFTKEKERSEKLRAPQQDTPTPDRGDTPTPDPEDMPSPGLNTVTDPQEDEDVPAKRERSKGKAGRKSKSVPKKQRKEVTDRPFRHSTPMRKKQAAQSTVKEESVPGAELSEVEEKDDSLVNQDTRVDHTPSIITDQSQQAEESTMVFEEFGSKPEPNPSKKRKLASNQTYRLLRRKNIIIEAVRNMKVIEGLYTLQKKLTDVEKQEGVNTKVCKKSILRLTRGLSRDGFLKMYRTTVIQDGVSKKVEFVVHPSVTPDDPLVRSAIEQVRFKISSSYTVHRLRSEEERAKALSQEGNKAKADGVNFQGKTEEKMGVKQMKDFKPSIVPGLSRSLGYQPKMPRFRVVHTFLWYLIYGHPLNKSRPTDPNAPTVTTKSEVTPDLQDTPQSPHTEVEQESADQAAPGHQQFTVYFNDLSWKRFVPPLPVHREFGCGWALISDALISLPLSVYVQIIQINFKVDGLEEYLSDPVKQHYLIRFLPSSIKTRLLHRRKYFFSFYESLQRLCYIGLLQFGPTEKFMDKDQGFFYLKKHATIVDTTVCEPHYNRAIETRPFERRRYTFHTQQDVENYWFDLLCVCLNTPLGVIRPRNRHGDSDAEREEAEHDSAPGRITYESLQYTLKGSCEVIDDGVTPGDGQGAGGLDSSFYSHLKRNWLWTTHLLHKPRKPEDSHTVRLRNVLSKHPFPKSVCAVFRDGGSLAPPTVVEEEVQVGVEPSWRKQQVRGGRRQKRRRQKKEVIKPAKKKRKLKNKSLCHDETDRKALMRMTRQRVMWTHLEDSILMLCRVASHFLNRKIKKPFVGWNVVRDILHRDLELSQDKTSLAVGRRSRYIMKNPQTHLNYRICLAEVYQDKALVDKFMNRTNNYTESLVCAEEFNEFVSALRTKFSSSCGSSEVLLPDTKEELFNKFKVYTIGEEASQTKDLLNSVEDIHALVLNNLIQSTLVLSNTQVKTCRAFQSFSLYSRYNPEVLQQVFLSCKKRGLLNRRRANKVLGPKKNRGVPCLPMSYQLSQHYYRYFSWRFPGTLYNDVHDLLETLDQKGRVDRPNTFSFQREKAKDEGEQESGGGGGGKVEDENECLGPASDVEDMLLFSMDSAGGATACCLTLLTLGLVSVDVSIPQQIVVVDSTLVDNEVVKSITKELYEEEDEEGGARFEVKAHQASHTNYLLMKGYFVPGIISLRNITSTEHIAVNACSLRIRLRNTHTHPLFTPTVFSAPSLPSFVSRVIDRQRARGRNFLEECVSILSYKREDVEAVQEVMVTVETEKEFGIDLQDLYRKCPHLEQLEKGRSRTLHQYIQDLLDCEKVLEVGALSPRLVSIDYAVPWLLQCPKVSEEPSPLTQDAPPTTSDITPEAPPPSSDLTPEELPPSHKPPKKRALDEPDDDVVPPVKRLAMETEESGVEEGGVRGEGGENTVSVEEEVEEEDVLSFVARPWRVVDGSLNRSVCKGMLEAVLLHIMTHPGVPEPALLQHYSGVLQPVVTLDLLKVLEVLGCVIKRFTVNRPKASLFSRPGIPRVRGHGEVSGVEDMVAFYEPTVDCSIRISKLFPHESSWNRWVQLCAR</sequence>
<evidence type="ECO:0000256" key="5">
    <source>
        <dbReference type="ARBA" id="ARBA00023242"/>
    </source>
</evidence>
<evidence type="ECO:0000256" key="3">
    <source>
        <dbReference type="ARBA" id="ARBA00023125"/>
    </source>
</evidence>
<feature type="compositionally biased region" description="Polar residues" evidence="6">
    <location>
        <begin position="1784"/>
        <end position="1796"/>
    </location>
</feature>
<keyword evidence="11" id="KW-1185">Reference proteome</keyword>
<evidence type="ECO:0000259" key="7">
    <source>
        <dbReference type="Pfam" id="PF04182"/>
    </source>
</evidence>
<feature type="domain" description="B-block binding subunit of TFIIIC" evidence="7">
    <location>
        <begin position="176"/>
        <end position="250"/>
    </location>
</feature>
<feature type="compositionally biased region" description="Polar residues" evidence="6">
    <location>
        <begin position="818"/>
        <end position="840"/>
    </location>
</feature>
<dbReference type="Pfam" id="PF04182">
    <property type="entry name" value="B-block_TFIIIC"/>
    <property type="match status" value="1"/>
</dbReference>
<evidence type="ECO:0000259" key="9">
    <source>
        <dbReference type="Pfam" id="PF24101"/>
    </source>
</evidence>
<dbReference type="EMBL" id="JAHKSW010000026">
    <property type="protein sequence ID" value="KAG7316190.1"/>
    <property type="molecule type" value="Genomic_DNA"/>
</dbReference>
<dbReference type="InterPro" id="IPR007309">
    <property type="entry name" value="TFIIIC_Bblock-bd"/>
</dbReference>
<keyword evidence="4" id="KW-0804">Transcription</keyword>
<dbReference type="GO" id="GO:0005634">
    <property type="term" value="C:nucleus"/>
    <property type="evidence" value="ECO:0007669"/>
    <property type="project" value="UniProtKB-SubCell"/>
</dbReference>
<feature type="region of interest" description="Disordered" evidence="6">
    <location>
        <begin position="1780"/>
        <end position="1866"/>
    </location>
</feature>
<evidence type="ECO:0008006" key="12">
    <source>
        <dbReference type="Google" id="ProtNLM"/>
    </source>
</evidence>
<evidence type="ECO:0000256" key="4">
    <source>
        <dbReference type="ARBA" id="ARBA00023163"/>
    </source>
</evidence>
<gene>
    <name evidence="10" type="ORF">KOW79_021056</name>
</gene>
<evidence type="ECO:0000256" key="2">
    <source>
        <dbReference type="ARBA" id="ARBA00022553"/>
    </source>
</evidence>
<dbReference type="GO" id="GO:0006384">
    <property type="term" value="P:transcription initiation at RNA polymerase III promoter"/>
    <property type="evidence" value="ECO:0007669"/>
    <property type="project" value="InterPro"/>
</dbReference>
<dbReference type="InterPro" id="IPR056428">
    <property type="entry name" value="WH_GTF3C1"/>
</dbReference>
<dbReference type="GO" id="GO:0000127">
    <property type="term" value="C:transcription factor TFIIIC complex"/>
    <property type="evidence" value="ECO:0007669"/>
    <property type="project" value="InterPro"/>
</dbReference>
<keyword evidence="3" id="KW-0238">DNA-binding</keyword>
<feature type="compositionally biased region" description="Acidic residues" evidence="6">
    <location>
        <begin position="346"/>
        <end position="360"/>
    </location>
</feature>
<proteinExistence type="predicted"/>
<keyword evidence="5" id="KW-0539">Nucleus</keyword>
<evidence type="ECO:0000313" key="10">
    <source>
        <dbReference type="EMBL" id="KAG7316190.1"/>
    </source>
</evidence>
<dbReference type="PANTHER" id="PTHR15180:SF1">
    <property type="entry name" value="GENERAL TRANSCRIPTION FACTOR 3C POLYPEPTIDE 1"/>
    <property type="match status" value="1"/>
</dbReference>
<keyword evidence="2" id="KW-0597">Phosphoprotein</keyword>
<dbReference type="Pfam" id="PF24101">
    <property type="entry name" value="WHD_GTF3C1"/>
    <property type="match status" value="1"/>
</dbReference>
<evidence type="ECO:0000313" key="11">
    <source>
        <dbReference type="Proteomes" id="UP000824219"/>
    </source>
</evidence>
<dbReference type="Pfam" id="PF23704">
    <property type="entry name" value="WHD_GTF3C1_N"/>
    <property type="match status" value="1"/>
</dbReference>